<dbReference type="RefSeq" id="WP_017084959.1">
    <property type="nucleotide sequence ID" value="NZ_CAWNZY010000084.1"/>
</dbReference>
<feature type="region of interest" description="Disordered" evidence="1">
    <location>
        <begin position="39"/>
        <end position="63"/>
    </location>
</feature>
<evidence type="ECO:0000313" key="3">
    <source>
        <dbReference type="Proteomes" id="UP000244080"/>
    </source>
</evidence>
<dbReference type="PANTHER" id="PTHR10151:SF120">
    <property type="entry name" value="BIS(5'-ADENOSYL)-TRIPHOSPHATASE"/>
    <property type="match status" value="1"/>
</dbReference>
<organism evidence="2 3">
    <name type="scientific">Vibrio splendidus</name>
    <dbReference type="NCBI Taxonomy" id="29497"/>
    <lineage>
        <taxon>Bacteria</taxon>
        <taxon>Pseudomonadati</taxon>
        <taxon>Pseudomonadota</taxon>
        <taxon>Gammaproteobacteria</taxon>
        <taxon>Vibrionales</taxon>
        <taxon>Vibrionaceae</taxon>
        <taxon>Vibrio</taxon>
    </lineage>
</organism>
<protein>
    <submittedName>
        <fullName evidence="2">Nucleotide pyrophosphatase</fullName>
    </submittedName>
</protein>
<dbReference type="InterPro" id="IPR002591">
    <property type="entry name" value="Phosphodiest/P_Trfase"/>
</dbReference>
<dbReference type="Gene3D" id="3.40.720.10">
    <property type="entry name" value="Alkaline Phosphatase, subunit A"/>
    <property type="match status" value="1"/>
</dbReference>
<dbReference type="GeneID" id="72399306"/>
<gene>
    <name evidence="2" type="ORF">CWO36_05375</name>
</gene>
<dbReference type="SUPFAM" id="SSF53649">
    <property type="entry name" value="Alkaline phosphatase-like"/>
    <property type="match status" value="1"/>
</dbReference>
<dbReference type="Proteomes" id="UP000244080">
    <property type="component" value="Unassembled WGS sequence"/>
</dbReference>
<name>A0A2T5EL07_VIBSP</name>
<evidence type="ECO:0000313" key="2">
    <source>
        <dbReference type="EMBL" id="PTP21299.1"/>
    </source>
</evidence>
<comment type="caution">
    <text evidence="2">The sequence shown here is derived from an EMBL/GenBank/DDBJ whole genome shotgun (WGS) entry which is preliminary data.</text>
</comment>
<dbReference type="GO" id="GO:0016787">
    <property type="term" value="F:hydrolase activity"/>
    <property type="evidence" value="ECO:0007669"/>
    <property type="project" value="UniProtKB-ARBA"/>
</dbReference>
<dbReference type="AlphaFoldDB" id="A0A2T5EL07"/>
<dbReference type="EMBL" id="PIGA01000007">
    <property type="protein sequence ID" value="PTP21299.1"/>
    <property type="molecule type" value="Genomic_DNA"/>
</dbReference>
<dbReference type="InterPro" id="IPR017850">
    <property type="entry name" value="Alkaline_phosphatase_core_sf"/>
</dbReference>
<sequence length="308" mass="35242">MSNKVILVVLDGLNYQVARDCMGYLNGLLEQSDMYEKQGDLQTKQGDSYNNQGDLHNKQSNLQSMSTQKNKLRTTLYPVQCELPSMSRPLYECILTGVRPVESGIVNNQIVRLSNHESVFSLAKSQNKVTAAAAYHWVSELYNRAPFDAVRDRFTNDETMNIQHGCFYHWDHYPDEALFLDAEHLRVTHQPDFLLIHPMNIDDIGHKHGLDSRQYRNSARGADIYLSNYLEKWVNDGYQVIITSDHGMNNDLSHGGILPEEREVPFFVIGDKFTHQECSVKQTDICGSVCQLLNLEHDKSYTQELLAL</sequence>
<proteinExistence type="predicted"/>
<feature type="compositionally biased region" description="Polar residues" evidence="1">
    <location>
        <begin position="40"/>
        <end position="63"/>
    </location>
</feature>
<evidence type="ECO:0000256" key="1">
    <source>
        <dbReference type="SAM" id="MobiDB-lite"/>
    </source>
</evidence>
<dbReference type="Pfam" id="PF01663">
    <property type="entry name" value="Phosphodiest"/>
    <property type="match status" value="1"/>
</dbReference>
<dbReference type="PANTHER" id="PTHR10151">
    <property type="entry name" value="ECTONUCLEOTIDE PYROPHOSPHATASE/PHOSPHODIESTERASE"/>
    <property type="match status" value="1"/>
</dbReference>
<reference evidence="2 3" key="1">
    <citation type="submission" date="2017-11" db="EMBL/GenBank/DDBJ databases">
        <title>Population delineation of vibrios coincides with oyster pathogenicity.</title>
        <authorList>
            <person name="Bruto M."/>
            <person name="Labreuche Y."/>
            <person name="James A."/>
            <person name="Piel D."/>
            <person name="Chenivesse S."/>
            <person name="Petton B."/>
            <person name="Polz M.F."/>
            <person name="Le Roux F."/>
        </authorList>
    </citation>
    <scope>NUCLEOTIDE SEQUENCE [LARGE SCALE GENOMIC DNA]</scope>
    <source>
        <strain evidence="2 3">1F_55</strain>
    </source>
</reference>
<accession>A0A2T5EL07</accession>